<reference evidence="3" key="1">
    <citation type="submission" date="2016-10" db="EMBL/GenBank/DDBJ databases">
        <authorList>
            <person name="Varghese N."/>
            <person name="Submissions S."/>
        </authorList>
    </citation>
    <scope>NUCLEOTIDE SEQUENCE [LARGE SCALE GENOMIC DNA]</scope>
    <source>
        <strain evidence="3">DSM 45079</strain>
    </source>
</reference>
<evidence type="ECO:0000256" key="1">
    <source>
        <dbReference type="SAM" id="MobiDB-lite"/>
    </source>
</evidence>
<dbReference type="AlphaFoldDB" id="A0A1H2JUP3"/>
<evidence type="ECO:0000313" key="3">
    <source>
        <dbReference type="Proteomes" id="UP000182977"/>
    </source>
</evidence>
<accession>A0A1H2JUP3</accession>
<dbReference type="Proteomes" id="UP000182977">
    <property type="component" value="Chromosome I"/>
</dbReference>
<evidence type="ECO:0000313" key="2">
    <source>
        <dbReference type="EMBL" id="SDU60100.1"/>
    </source>
</evidence>
<proteinExistence type="predicted"/>
<feature type="region of interest" description="Disordered" evidence="1">
    <location>
        <begin position="1"/>
        <end position="58"/>
    </location>
</feature>
<protein>
    <submittedName>
        <fullName evidence="2">Uncharacterized protein</fullName>
    </submittedName>
</protein>
<organism evidence="2 3">
    <name type="scientific">Jiangella alkaliphila</name>
    <dbReference type="NCBI Taxonomy" id="419479"/>
    <lineage>
        <taxon>Bacteria</taxon>
        <taxon>Bacillati</taxon>
        <taxon>Actinomycetota</taxon>
        <taxon>Actinomycetes</taxon>
        <taxon>Jiangellales</taxon>
        <taxon>Jiangellaceae</taxon>
        <taxon>Jiangella</taxon>
    </lineage>
</organism>
<dbReference type="EMBL" id="LT629791">
    <property type="protein sequence ID" value="SDU60100.1"/>
    <property type="molecule type" value="Genomic_DNA"/>
</dbReference>
<name>A0A1H2JUP3_9ACTN</name>
<keyword evidence="3" id="KW-1185">Reference proteome</keyword>
<gene>
    <name evidence="2" type="ORF">SAMN04488563_3097</name>
</gene>
<sequence>MMALTREGWDGAGAADEGRRPTPLPPPGLGANRQSPMKGPPVGLVRQTVTTDGRGWSP</sequence>